<organism evidence="3 4">
    <name type="scientific">Candidatus Segetimicrobium genomatis</name>
    <dbReference type="NCBI Taxonomy" id="2569760"/>
    <lineage>
        <taxon>Bacteria</taxon>
        <taxon>Bacillati</taxon>
        <taxon>Candidatus Sysuimicrobiota</taxon>
        <taxon>Candidatus Sysuimicrobiia</taxon>
        <taxon>Candidatus Sysuimicrobiales</taxon>
        <taxon>Candidatus Segetimicrobiaceae</taxon>
        <taxon>Candidatus Segetimicrobium</taxon>
    </lineage>
</organism>
<proteinExistence type="predicted"/>
<evidence type="ECO:0000256" key="2">
    <source>
        <dbReference type="SAM" id="SignalP"/>
    </source>
</evidence>
<comment type="caution">
    <text evidence="3">The sequence shown here is derived from an EMBL/GenBank/DDBJ whole genome shotgun (WGS) entry which is preliminary data.</text>
</comment>
<feature type="signal peptide" evidence="2">
    <location>
        <begin position="1"/>
        <end position="24"/>
    </location>
</feature>
<accession>A0A537J2V9</accession>
<dbReference type="EMBL" id="VBAN01000473">
    <property type="protein sequence ID" value="TMI77853.1"/>
    <property type="molecule type" value="Genomic_DNA"/>
</dbReference>
<feature type="region of interest" description="Disordered" evidence="1">
    <location>
        <begin position="24"/>
        <end position="43"/>
    </location>
</feature>
<evidence type="ECO:0000313" key="4">
    <source>
        <dbReference type="Proteomes" id="UP000318093"/>
    </source>
</evidence>
<gene>
    <name evidence="3" type="ORF">E6H03_13145</name>
</gene>
<dbReference type="Proteomes" id="UP000318093">
    <property type="component" value="Unassembled WGS sequence"/>
</dbReference>
<reference evidence="3 4" key="1">
    <citation type="journal article" date="2019" name="Nat. Microbiol.">
        <title>Mediterranean grassland soil C-N compound turnover is dependent on rainfall and depth, and is mediated by genomically divergent microorganisms.</title>
        <authorList>
            <person name="Diamond S."/>
            <person name="Andeer P.F."/>
            <person name="Li Z."/>
            <person name="Crits-Christoph A."/>
            <person name="Burstein D."/>
            <person name="Anantharaman K."/>
            <person name="Lane K.R."/>
            <person name="Thomas B.C."/>
            <person name="Pan C."/>
            <person name="Northen T.R."/>
            <person name="Banfield J.F."/>
        </authorList>
    </citation>
    <scope>NUCLEOTIDE SEQUENCE [LARGE SCALE GENOMIC DNA]</scope>
    <source>
        <strain evidence="3">NP_6</strain>
    </source>
</reference>
<dbReference type="AlphaFoldDB" id="A0A537J2V9"/>
<keyword evidence="2" id="KW-0732">Signal</keyword>
<sequence length="93" mass="9929">MGRLLLPMIVAVLVVAVFAGPAPAQNAPSPAPAQTTAQPASGQWPSIKGLKAYSDDTNGMSLSGFLRYLTFQQTGRWISNDDAERVVKQQLSK</sequence>
<evidence type="ECO:0000313" key="3">
    <source>
        <dbReference type="EMBL" id="TMI77853.1"/>
    </source>
</evidence>
<feature type="chain" id="PRO_5022018535" evidence="2">
    <location>
        <begin position="25"/>
        <end position="93"/>
    </location>
</feature>
<protein>
    <submittedName>
        <fullName evidence="3">Uncharacterized protein</fullName>
    </submittedName>
</protein>
<name>A0A537J2V9_9BACT</name>
<evidence type="ECO:0000256" key="1">
    <source>
        <dbReference type="SAM" id="MobiDB-lite"/>
    </source>
</evidence>